<dbReference type="STRING" id="161398.PP2015_1355"/>
<evidence type="ECO:0000313" key="2">
    <source>
        <dbReference type="Proteomes" id="UP000061457"/>
    </source>
</evidence>
<sequence length="199" mass="21973">MNAFTTLKTQPAANLTFVTEQLPSPTNQHLLDANEPALQLMRNLVLNPIQHIELGADIDEASLILNRTHHKVSFVIDAHNNIVGLISKARIGSRYILSIADRLNCNRKDLNVGDVMIPIQSLQQISFQQVEQSNVGHIVKTVEQSGADFLLVIDDTNSSFVGYFDLIDLAKICGANINTVKPANKFSDIVDTLLHHAEI</sequence>
<name>A0A0S2K148_9GAMM</name>
<dbReference type="AlphaFoldDB" id="A0A0S2K148"/>
<proteinExistence type="predicted"/>
<dbReference type="EMBL" id="CP013187">
    <property type="protein sequence ID" value="ALO41864.1"/>
    <property type="molecule type" value="Genomic_DNA"/>
</dbReference>
<dbReference type="KEGG" id="pphe:PP2015_1355"/>
<protein>
    <submittedName>
        <fullName evidence="1">Putative signal transduction protein with CBS domains</fullName>
    </submittedName>
</protein>
<organism evidence="1 2">
    <name type="scientific">Pseudoalteromonas phenolica</name>
    <dbReference type="NCBI Taxonomy" id="161398"/>
    <lineage>
        <taxon>Bacteria</taxon>
        <taxon>Pseudomonadati</taxon>
        <taxon>Pseudomonadota</taxon>
        <taxon>Gammaproteobacteria</taxon>
        <taxon>Alteromonadales</taxon>
        <taxon>Pseudoalteromonadaceae</taxon>
        <taxon>Pseudoalteromonas</taxon>
    </lineage>
</organism>
<dbReference type="Gene3D" id="3.10.580.10">
    <property type="entry name" value="CBS-domain"/>
    <property type="match status" value="1"/>
</dbReference>
<dbReference type="InterPro" id="IPR046342">
    <property type="entry name" value="CBS_dom_sf"/>
</dbReference>
<evidence type="ECO:0000313" key="1">
    <source>
        <dbReference type="EMBL" id="ALO41864.1"/>
    </source>
</evidence>
<dbReference type="OrthoDB" id="9763489at2"/>
<gene>
    <name evidence="1" type="ORF">PP2015_1355</name>
</gene>
<reference evidence="1 2" key="1">
    <citation type="submission" date="2015-11" db="EMBL/GenBank/DDBJ databases">
        <authorList>
            <person name="Zhang Y."/>
            <person name="Guo Z."/>
        </authorList>
    </citation>
    <scope>NUCLEOTIDE SEQUENCE [LARGE SCALE GENOMIC DNA]</scope>
    <source>
        <strain evidence="1 2">KCTC 12086</strain>
    </source>
</reference>
<keyword evidence="2" id="KW-1185">Reference proteome</keyword>
<accession>A0A0S2K148</accession>
<dbReference type="Proteomes" id="UP000061457">
    <property type="component" value="Chromosome I"/>
</dbReference>
<dbReference type="RefSeq" id="WP_058029565.1">
    <property type="nucleotide sequence ID" value="NZ_CP013187.1"/>
</dbReference>
<dbReference type="PATRIC" id="fig|161398.10.peg.1380"/>
<dbReference type="SUPFAM" id="SSF54631">
    <property type="entry name" value="CBS-domain pair"/>
    <property type="match status" value="1"/>
</dbReference>